<feature type="compositionally biased region" description="Low complexity" evidence="1">
    <location>
        <begin position="50"/>
        <end position="72"/>
    </location>
</feature>
<comment type="caution">
    <text evidence="2">The sequence shown here is derived from an EMBL/GenBank/DDBJ whole genome shotgun (WGS) entry which is preliminary data.</text>
</comment>
<evidence type="ECO:0000256" key="1">
    <source>
        <dbReference type="SAM" id="MobiDB-lite"/>
    </source>
</evidence>
<evidence type="ECO:0000313" key="2">
    <source>
        <dbReference type="EMBL" id="MBL3689343.1"/>
    </source>
</evidence>
<dbReference type="EMBL" id="QYAD01000001">
    <property type="protein sequence ID" value="MBL3689343.1"/>
    <property type="molecule type" value="Genomic_DNA"/>
</dbReference>
<accession>A0ABS1SME1</accession>
<evidence type="ECO:0000313" key="3">
    <source>
        <dbReference type="Proteomes" id="UP001646141"/>
    </source>
</evidence>
<protein>
    <submittedName>
        <fullName evidence="2">Uncharacterized protein</fullName>
    </submittedName>
</protein>
<proteinExistence type="predicted"/>
<dbReference type="Proteomes" id="UP001646141">
    <property type="component" value="Unassembled WGS sequence"/>
</dbReference>
<reference evidence="2 3" key="1">
    <citation type="submission" date="2018-09" db="EMBL/GenBank/DDBJ databases">
        <title>Comparative genomics of Leucobacter spp.</title>
        <authorList>
            <person name="Reis A.C."/>
            <person name="Kolvenbach B.A."/>
            <person name="Corvini P.F.X."/>
            <person name="Nunes O.C."/>
        </authorList>
    </citation>
    <scope>NUCLEOTIDE SEQUENCE [LARGE SCALE GENOMIC DNA]</scope>
    <source>
        <strain evidence="2 3">L-1</strain>
    </source>
</reference>
<name>A0ABS1SME1_9MICO</name>
<keyword evidence="3" id="KW-1185">Reference proteome</keyword>
<feature type="compositionally biased region" description="Low complexity" evidence="1">
    <location>
        <begin position="32"/>
        <end position="43"/>
    </location>
</feature>
<organism evidence="2 3">
    <name type="scientific">Leucobacter chromiireducens subsp. chromiireducens</name>
    <dbReference type="NCBI Taxonomy" id="660067"/>
    <lineage>
        <taxon>Bacteria</taxon>
        <taxon>Bacillati</taxon>
        <taxon>Actinomycetota</taxon>
        <taxon>Actinomycetes</taxon>
        <taxon>Micrococcales</taxon>
        <taxon>Microbacteriaceae</taxon>
        <taxon>Leucobacter</taxon>
    </lineage>
</organism>
<feature type="region of interest" description="Disordered" evidence="1">
    <location>
        <begin position="31"/>
        <end position="79"/>
    </location>
</feature>
<sequence>MVMAEPRTQLARCFHAPHAVAAIHTHQITTARSRLSRLPSGSPADAKNPTTTFQSSQAPPTTSSSSTIRSATHPARVGR</sequence>
<gene>
    <name evidence="2" type="ORF">D3226_05125</name>
</gene>